<dbReference type="STRING" id="230819.A0A5C3KVA6"/>
<dbReference type="Pfam" id="PF00648">
    <property type="entry name" value="Peptidase_C2"/>
    <property type="match status" value="1"/>
</dbReference>
<protein>
    <submittedName>
        <fullName evidence="5">Cysteine proteinase</fullName>
    </submittedName>
</protein>
<dbReference type="SMART" id="SM00230">
    <property type="entry name" value="CysPc"/>
    <property type="match status" value="1"/>
</dbReference>
<dbReference type="PROSITE" id="PS50203">
    <property type="entry name" value="CALPAIN_CAT"/>
    <property type="match status" value="1"/>
</dbReference>
<organism evidence="5 6">
    <name type="scientific">Coprinopsis marcescibilis</name>
    <name type="common">Agaric fungus</name>
    <name type="synonym">Psathyrella marcescibilis</name>
    <dbReference type="NCBI Taxonomy" id="230819"/>
    <lineage>
        <taxon>Eukaryota</taxon>
        <taxon>Fungi</taxon>
        <taxon>Dikarya</taxon>
        <taxon>Basidiomycota</taxon>
        <taxon>Agaricomycotina</taxon>
        <taxon>Agaricomycetes</taxon>
        <taxon>Agaricomycetidae</taxon>
        <taxon>Agaricales</taxon>
        <taxon>Agaricineae</taxon>
        <taxon>Psathyrellaceae</taxon>
        <taxon>Coprinopsis</taxon>
    </lineage>
</organism>
<dbReference type="CDD" id="cd00044">
    <property type="entry name" value="CysPc"/>
    <property type="match status" value="1"/>
</dbReference>
<keyword evidence="6" id="KW-1185">Reference proteome</keyword>
<reference evidence="5 6" key="1">
    <citation type="journal article" date="2019" name="Nat. Ecol. Evol.">
        <title>Megaphylogeny resolves global patterns of mushroom evolution.</title>
        <authorList>
            <person name="Varga T."/>
            <person name="Krizsan K."/>
            <person name="Foldi C."/>
            <person name="Dima B."/>
            <person name="Sanchez-Garcia M."/>
            <person name="Sanchez-Ramirez S."/>
            <person name="Szollosi G.J."/>
            <person name="Szarkandi J.G."/>
            <person name="Papp V."/>
            <person name="Albert L."/>
            <person name="Andreopoulos W."/>
            <person name="Angelini C."/>
            <person name="Antonin V."/>
            <person name="Barry K.W."/>
            <person name="Bougher N.L."/>
            <person name="Buchanan P."/>
            <person name="Buyck B."/>
            <person name="Bense V."/>
            <person name="Catcheside P."/>
            <person name="Chovatia M."/>
            <person name="Cooper J."/>
            <person name="Damon W."/>
            <person name="Desjardin D."/>
            <person name="Finy P."/>
            <person name="Geml J."/>
            <person name="Haridas S."/>
            <person name="Hughes K."/>
            <person name="Justo A."/>
            <person name="Karasinski D."/>
            <person name="Kautmanova I."/>
            <person name="Kiss B."/>
            <person name="Kocsube S."/>
            <person name="Kotiranta H."/>
            <person name="LaButti K.M."/>
            <person name="Lechner B.E."/>
            <person name="Liimatainen K."/>
            <person name="Lipzen A."/>
            <person name="Lukacs Z."/>
            <person name="Mihaltcheva S."/>
            <person name="Morgado L.N."/>
            <person name="Niskanen T."/>
            <person name="Noordeloos M.E."/>
            <person name="Ohm R.A."/>
            <person name="Ortiz-Santana B."/>
            <person name="Ovrebo C."/>
            <person name="Racz N."/>
            <person name="Riley R."/>
            <person name="Savchenko A."/>
            <person name="Shiryaev A."/>
            <person name="Soop K."/>
            <person name="Spirin V."/>
            <person name="Szebenyi C."/>
            <person name="Tomsovsky M."/>
            <person name="Tulloss R.E."/>
            <person name="Uehling J."/>
            <person name="Grigoriev I.V."/>
            <person name="Vagvolgyi C."/>
            <person name="Papp T."/>
            <person name="Martin F.M."/>
            <person name="Miettinen O."/>
            <person name="Hibbett D.S."/>
            <person name="Nagy L.G."/>
        </authorList>
    </citation>
    <scope>NUCLEOTIDE SEQUENCE [LARGE SCALE GENOMIC DNA]</scope>
    <source>
        <strain evidence="5 6">CBS 121175</strain>
    </source>
</reference>
<evidence type="ECO:0000256" key="3">
    <source>
        <dbReference type="PROSITE-ProRule" id="PRU00239"/>
    </source>
</evidence>
<comment type="similarity">
    <text evidence="1">Belongs to the peptidase C2 family.</text>
</comment>
<dbReference type="InterPro" id="IPR000169">
    <property type="entry name" value="Pept_cys_AS"/>
</dbReference>
<proteinExistence type="inferred from homology"/>
<accession>A0A5C3KVA6</accession>
<dbReference type="EMBL" id="ML210212">
    <property type="protein sequence ID" value="TFK23793.1"/>
    <property type="molecule type" value="Genomic_DNA"/>
</dbReference>
<evidence type="ECO:0000256" key="2">
    <source>
        <dbReference type="PIRSR" id="PIRSR622684-1"/>
    </source>
</evidence>
<name>A0A5C3KVA6_COPMA</name>
<dbReference type="InterPro" id="IPR001300">
    <property type="entry name" value="Peptidase_C2_calpain_cat"/>
</dbReference>
<dbReference type="SUPFAM" id="SSF54001">
    <property type="entry name" value="Cysteine proteinases"/>
    <property type="match status" value="1"/>
</dbReference>
<keyword evidence="3" id="KW-0645">Protease</keyword>
<dbReference type="GO" id="GO:0006508">
    <property type="term" value="P:proteolysis"/>
    <property type="evidence" value="ECO:0007669"/>
    <property type="project" value="UniProtKB-KW"/>
</dbReference>
<evidence type="ECO:0000256" key="1">
    <source>
        <dbReference type="ARBA" id="ARBA00007623"/>
    </source>
</evidence>
<evidence type="ECO:0000313" key="6">
    <source>
        <dbReference type="Proteomes" id="UP000307440"/>
    </source>
</evidence>
<dbReference type="AlphaFoldDB" id="A0A5C3KVA6"/>
<feature type="active site" evidence="2 3">
    <location>
        <position position="145"/>
    </location>
</feature>
<feature type="active site" evidence="2 3">
    <location>
        <position position="351"/>
    </location>
</feature>
<gene>
    <name evidence="5" type="ORF">FA15DRAFT_694858</name>
</gene>
<evidence type="ECO:0000259" key="4">
    <source>
        <dbReference type="PROSITE" id="PS50203"/>
    </source>
</evidence>
<dbReference type="OrthoDB" id="424753at2759"/>
<dbReference type="PANTHER" id="PTHR10183:SF425">
    <property type="entry name" value="CALPAIN-5"/>
    <property type="match status" value="1"/>
</dbReference>
<dbReference type="PRINTS" id="PR00704">
    <property type="entry name" value="CALPAIN"/>
</dbReference>
<dbReference type="GO" id="GO:0004198">
    <property type="term" value="F:calcium-dependent cysteine-type endopeptidase activity"/>
    <property type="evidence" value="ECO:0007669"/>
    <property type="project" value="InterPro"/>
</dbReference>
<dbReference type="PANTHER" id="PTHR10183">
    <property type="entry name" value="CALPAIN"/>
    <property type="match status" value="1"/>
</dbReference>
<sequence length="658" mass="75507">MSSGFTHLTLNMLPCRSKKVSEKKDLNTPTLILWDANTKEDEKPDQHIETLGFHATEDLKKAMTSCRAQVEQISQECRKKNRRYRDIEFDLQNDAYRCLNTFWGAYLREPTGVQRVAEIFDKPGFFKKDGAPSSEDIIQGDIGDCWFLAALAAISAVPGLLEEICTARDEEVGVYGFVFHRDNGWKAVIIDDFLFTNTPKYEELTEEEKRLYHFDKDEYTRLSKGGKGSLTYAKSGAQGETWVPLIEKAYAKFYGNYDHLNGGWTGEAIEDLTGSFNLASLTCDILDLERFWTEELLKVNKDRVFSCSFNELSNKRNGKDDVRVQGLVGQHAYSVLRAKDYNGKRFLVIRNPWGESEWNGPWSDGSKEWTPEWHKLLIVLEHQFGDDGQFVMEYSDFLKCFQVVERTILLDNRWNLSSKWFQVPLPPPPAPWSYGDISYEFEIPEATRAVVVLSQLNQRFFQTIANLVTGFTLDFVMVKAGETKALDHACPDRPFCQSVSLELDLGPGKYRVYPRIDRYKYQEVDFDTAEALPWLFDWGWDGPEWVDQRELSRFIMSKIEANRVASNATNPTSKFTSLSLADVISRDETGETLNQKEKMTFLSRAFRHVTFKNSKSRKSAFGAFSSIEPYDIYQGLFQSDEPIVGLKVRFSGDGSYSR</sequence>
<keyword evidence="3" id="KW-0378">Hydrolase</keyword>
<keyword evidence="3" id="KW-0788">Thiol protease</keyword>
<evidence type="ECO:0000313" key="5">
    <source>
        <dbReference type="EMBL" id="TFK23793.1"/>
    </source>
</evidence>
<dbReference type="InterPro" id="IPR038765">
    <property type="entry name" value="Papain-like_cys_pep_sf"/>
</dbReference>
<dbReference type="Gene3D" id="3.90.70.10">
    <property type="entry name" value="Cysteine proteinases"/>
    <property type="match status" value="1"/>
</dbReference>
<dbReference type="Proteomes" id="UP000307440">
    <property type="component" value="Unassembled WGS sequence"/>
</dbReference>
<dbReference type="PROSITE" id="PS00139">
    <property type="entry name" value="THIOL_PROTEASE_CYS"/>
    <property type="match status" value="1"/>
</dbReference>
<dbReference type="InterPro" id="IPR022684">
    <property type="entry name" value="Calpain_cysteine_protease"/>
</dbReference>
<feature type="domain" description="Calpain catalytic" evidence="4">
    <location>
        <begin position="83"/>
        <end position="410"/>
    </location>
</feature>
<feature type="active site" evidence="2 3">
    <location>
        <position position="331"/>
    </location>
</feature>